<evidence type="ECO:0000256" key="1">
    <source>
        <dbReference type="SAM" id="Coils"/>
    </source>
</evidence>
<dbReference type="Pfam" id="PF14335">
    <property type="entry name" value="DUF4391"/>
    <property type="match status" value="1"/>
</dbReference>
<evidence type="ECO:0008006" key="4">
    <source>
        <dbReference type="Google" id="ProtNLM"/>
    </source>
</evidence>
<protein>
    <recommendedName>
        <fullName evidence="4">DUF4391 domain-containing protein</fullName>
    </recommendedName>
</protein>
<accession>A0ABQ4PQW8</accession>
<evidence type="ECO:0000313" key="2">
    <source>
        <dbReference type="EMBL" id="GIU51739.1"/>
    </source>
</evidence>
<organism evidence="2 3">
    <name type="scientific">Shewanella sairae</name>
    <dbReference type="NCBI Taxonomy" id="190310"/>
    <lineage>
        <taxon>Bacteria</taxon>
        <taxon>Pseudomonadati</taxon>
        <taxon>Pseudomonadota</taxon>
        <taxon>Gammaproteobacteria</taxon>
        <taxon>Alteromonadales</taxon>
        <taxon>Shewanellaceae</taxon>
        <taxon>Shewanella</taxon>
    </lineage>
</organism>
<keyword evidence="3" id="KW-1185">Reference proteome</keyword>
<dbReference type="InterPro" id="IPR025503">
    <property type="entry name" value="DUF4391"/>
</dbReference>
<reference evidence="2" key="1">
    <citation type="submission" date="2021-05" db="EMBL/GenBank/DDBJ databases">
        <title>Molecular characterization for Shewanella algae harboring chromosomal blaOXA-55-like strains isolated from clinical and environment sample.</title>
        <authorList>
            <person name="Ohama Y."/>
            <person name="Aoki K."/>
            <person name="Harada S."/>
            <person name="Moriya K."/>
            <person name="Ishii Y."/>
            <person name="Tateda K."/>
        </authorList>
    </citation>
    <scope>NUCLEOTIDE SEQUENCE</scope>
    <source>
        <strain evidence="2">JCM 11563</strain>
    </source>
</reference>
<gene>
    <name evidence="2" type="ORF">TUM4438_42440</name>
</gene>
<dbReference type="EMBL" id="BPEY01000129">
    <property type="protein sequence ID" value="GIU51739.1"/>
    <property type="molecule type" value="Genomic_DNA"/>
</dbReference>
<proteinExistence type="predicted"/>
<name>A0ABQ4PQW8_9GAMM</name>
<feature type="coiled-coil region" evidence="1">
    <location>
        <begin position="204"/>
        <end position="254"/>
    </location>
</feature>
<sequence length="259" mass="29823">MTPLQVAKLKGPKVNFQLFTFPGSCALGSDKNGQKLPKETIYQQAQPTTIVKQLFVKQIEQIIWRYKLSSDTLNLAAHEDVTEIQVFDIYLKPDVPKPDQQIFETLDKAIPSPLLYRVFDSNNSRPKIKYVMAYKRHNKRDTETMVVEQYFQSNWVASTPDKACSLPIVLDIKGLYTALIRNLITEPALENESFQDQLSRIGQIQVLSAKLEKLQTRLRKEKQFNRKVELNKQANQLKNQITSLKSHDAKLEQKNDSIC</sequence>
<dbReference type="Proteomes" id="UP000887104">
    <property type="component" value="Unassembled WGS sequence"/>
</dbReference>
<keyword evidence="1" id="KW-0175">Coiled coil</keyword>
<evidence type="ECO:0000313" key="3">
    <source>
        <dbReference type="Proteomes" id="UP000887104"/>
    </source>
</evidence>
<comment type="caution">
    <text evidence="2">The sequence shown here is derived from an EMBL/GenBank/DDBJ whole genome shotgun (WGS) entry which is preliminary data.</text>
</comment>